<dbReference type="Proteomes" id="UP000520770">
    <property type="component" value="Unassembled WGS sequence"/>
</dbReference>
<proteinExistence type="predicted"/>
<dbReference type="AlphaFoldDB" id="A0A7W6V1X6"/>
<keyword evidence="6" id="KW-1185">Reference proteome</keyword>
<evidence type="ECO:0000313" key="7">
    <source>
        <dbReference type="Proteomes" id="UP000576087"/>
    </source>
</evidence>
<accession>A0A7W6V1X6</accession>
<feature type="domain" description="FAD-dependent urate hydroxylase HpyO/Asp monooxygenase CreE-like FAD/NAD(P)-binding" evidence="1">
    <location>
        <begin position="28"/>
        <end position="183"/>
    </location>
</feature>
<evidence type="ECO:0000313" key="3">
    <source>
        <dbReference type="EMBL" id="MBB4413825.1"/>
    </source>
</evidence>
<evidence type="ECO:0000259" key="1">
    <source>
        <dbReference type="Pfam" id="PF13454"/>
    </source>
</evidence>
<dbReference type="PANTHER" id="PTHR40254">
    <property type="entry name" value="BLR0577 PROTEIN"/>
    <property type="match status" value="1"/>
</dbReference>
<dbReference type="RefSeq" id="WP_183827705.1">
    <property type="nucleotide sequence ID" value="NZ_JACIGW010000006.1"/>
</dbReference>
<evidence type="ECO:0000313" key="4">
    <source>
        <dbReference type="EMBL" id="MBB4448440.1"/>
    </source>
</evidence>
<dbReference type="Proteomes" id="UP000576087">
    <property type="component" value="Unassembled WGS sequence"/>
</dbReference>
<dbReference type="PANTHER" id="PTHR40254:SF1">
    <property type="entry name" value="BLR0577 PROTEIN"/>
    <property type="match status" value="1"/>
</dbReference>
<evidence type="ECO:0000313" key="6">
    <source>
        <dbReference type="Proteomes" id="UP000524535"/>
    </source>
</evidence>
<dbReference type="Gene3D" id="3.50.50.60">
    <property type="entry name" value="FAD/NAD(P)-binding domain"/>
    <property type="match status" value="1"/>
</dbReference>
<dbReference type="EMBL" id="JACIGW010000006">
    <property type="protein sequence ID" value="MBB4350630.1"/>
    <property type="molecule type" value="Genomic_DNA"/>
</dbReference>
<dbReference type="Proteomes" id="UP000524535">
    <property type="component" value="Unassembled WGS sequence"/>
</dbReference>
<dbReference type="InterPro" id="IPR052189">
    <property type="entry name" value="L-asp_N-monooxygenase_NS-form"/>
</dbReference>
<dbReference type="EMBL" id="JACIGY010000007">
    <property type="protein sequence ID" value="MBB4413825.1"/>
    <property type="molecule type" value="Genomic_DNA"/>
</dbReference>
<gene>
    <name evidence="3" type="ORF">GGE31_004363</name>
    <name evidence="2" type="ORF">GGE33_004404</name>
    <name evidence="4" type="ORF">GGE35_004286</name>
</gene>
<evidence type="ECO:0000313" key="2">
    <source>
        <dbReference type="EMBL" id="MBB4350630.1"/>
    </source>
</evidence>
<dbReference type="InterPro" id="IPR038732">
    <property type="entry name" value="HpyO/CreE_NAD-binding"/>
</dbReference>
<dbReference type="InterPro" id="IPR036188">
    <property type="entry name" value="FAD/NAD-bd_sf"/>
</dbReference>
<protein>
    <submittedName>
        <fullName evidence="4">Putative NAD(P)/FAD-binding protein YdhS</fullName>
    </submittedName>
</protein>
<dbReference type="SUPFAM" id="SSF51905">
    <property type="entry name" value="FAD/NAD(P)-binding domain"/>
    <property type="match status" value="1"/>
</dbReference>
<reference evidence="5 6" key="1">
    <citation type="submission" date="2020-08" db="EMBL/GenBank/DDBJ databases">
        <title>Genomic Encyclopedia of Type Strains, Phase IV (KMG-V): Genome sequencing to study the core and pangenomes of soil and plant-associated prokaryotes.</title>
        <authorList>
            <person name="Whitman W."/>
        </authorList>
    </citation>
    <scope>NUCLEOTIDE SEQUENCE [LARGE SCALE GENOMIC DNA]</scope>
    <source>
        <strain evidence="3 6">SEMIA 444</strain>
        <strain evidence="2 5">SEMIA 448</strain>
        <strain evidence="4 7">SEMIA 452</strain>
    </source>
</reference>
<name>A0A7W6V1X6_9HYPH</name>
<sequence>MTLVFSLPPDVAVDGHPEGGNKAPVILIIGGGYSGAALTIRLLERLRGPLRIVIAEPRASLGRGQAYSTTETVQLMNGPAGNFSIHPNDATHLARWVEKNADIGLSARPEDANSRFIPRGVFGRYVEEELHLAIAKAADNVDVKHWQSQVVHLERQCRWQGIFARFADGRRLRADLVVLATGVFPLANDPALAPLLGDDRLATPWESQKLDRLSRLDNILIVGASLSMVDTVASLESRGFPGRYHVISRRGHLIEPVRVVGDPVEIIDPKQLPKSTRELLVLMIDARRKLLMEGRDWQVLPLSLRPFILPLWQSATTAERLRFARHLRSLWDVTVHRAAPPSFEAIQAARDADRFFARAARLVSATPMREQIEVVVRPRGKRQTETLLVDAIVDARGHQEHDWGRISAPLVQNLLRDGLVRRHETGFGIDATNEFAVISRQGVAHADIFAIGHPLRGVAWESSSLTELRFQAEVLADRIWAALSKIAISDQTSV</sequence>
<dbReference type="EMBL" id="JACIHM010000007">
    <property type="protein sequence ID" value="MBB4448440.1"/>
    <property type="molecule type" value="Genomic_DNA"/>
</dbReference>
<organism evidence="4 7">
    <name type="scientific">Aliirhizobium cellulosilyticum</name>
    <dbReference type="NCBI Taxonomy" id="393664"/>
    <lineage>
        <taxon>Bacteria</taxon>
        <taxon>Pseudomonadati</taxon>
        <taxon>Pseudomonadota</taxon>
        <taxon>Alphaproteobacteria</taxon>
        <taxon>Hyphomicrobiales</taxon>
        <taxon>Rhizobiaceae</taxon>
        <taxon>Aliirhizobium</taxon>
    </lineage>
</organism>
<comment type="caution">
    <text evidence="4">The sequence shown here is derived from an EMBL/GenBank/DDBJ whole genome shotgun (WGS) entry which is preliminary data.</text>
</comment>
<evidence type="ECO:0000313" key="5">
    <source>
        <dbReference type="Proteomes" id="UP000520770"/>
    </source>
</evidence>
<dbReference type="Pfam" id="PF13454">
    <property type="entry name" value="NAD_binding_9"/>
    <property type="match status" value="1"/>
</dbReference>